<reference evidence="1" key="1">
    <citation type="submission" date="2018-02" db="EMBL/GenBank/DDBJ databases">
        <title>Rhizophora mucronata_Transcriptome.</title>
        <authorList>
            <person name="Meera S.P."/>
            <person name="Sreeshan A."/>
            <person name="Augustine A."/>
        </authorList>
    </citation>
    <scope>NUCLEOTIDE SEQUENCE</scope>
    <source>
        <tissue evidence="1">Leaf</tissue>
    </source>
</reference>
<dbReference type="EMBL" id="GGEC01090919">
    <property type="protein sequence ID" value="MBX71403.1"/>
    <property type="molecule type" value="Transcribed_RNA"/>
</dbReference>
<evidence type="ECO:0000313" key="1">
    <source>
        <dbReference type="EMBL" id="MBX71403.1"/>
    </source>
</evidence>
<name>A0A2P2QWP3_RHIMU</name>
<accession>A0A2P2QWP3</accession>
<sequence length="48" mass="5853">MVKSKQRWPESIDQLNQCRYGSEPTNSNGVEAADYRRLRWKERIRNRE</sequence>
<protein>
    <submittedName>
        <fullName evidence="1">Uncharacterized protein</fullName>
    </submittedName>
</protein>
<proteinExistence type="predicted"/>
<dbReference type="AlphaFoldDB" id="A0A2P2QWP3"/>
<organism evidence="1">
    <name type="scientific">Rhizophora mucronata</name>
    <name type="common">Asiatic mangrove</name>
    <dbReference type="NCBI Taxonomy" id="61149"/>
    <lineage>
        <taxon>Eukaryota</taxon>
        <taxon>Viridiplantae</taxon>
        <taxon>Streptophyta</taxon>
        <taxon>Embryophyta</taxon>
        <taxon>Tracheophyta</taxon>
        <taxon>Spermatophyta</taxon>
        <taxon>Magnoliopsida</taxon>
        <taxon>eudicotyledons</taxon>
        <taxon>Gunneridae</taxon>
        <taxon>Pentapetalae</taxon>
        <taxon>rosids</taxon>
        <taxon>fabids</taxon>
        <taxon>Malpighiales</taxon>
        <taxon>Rhizophoraceae</taxon>
        <taxon>Rhizophora</taxon>
    </lineage>
</organism>